<reference evidence="12" key="1">
    <citation type="submission" date="2022-06" db="EMBL/GenBank/DDBJ databases">
        <title>Complete genome sequences of two strains of the flax pathogen Septoria linicola.</title>
        <authorList>
            <person name="Lapalu N."/>
            <person name="Simon A."/>
            <person name="Demenou B."/>
            <person name="Paumier D."/>
            <person name="Guillot M.-P."/>
            <person name="Gout L."/>
            <person name="Valade R."/>
        </authorList>
    </citation>
    <scope>NUCLEOTIDE SEQUENCE</scope>
    <source>
        <strain evidence="12">SE15195</strain>
    </source>
</reference>
<dbReference type="EC" id="2.7.11.1" evidence="1"/>
<keyword evidence="6 9" id="KW-0067">ATP-binding</keyword>
<evidence type="ECO:0000256" key="1">
    <source>
        <dbReference type="ARBA" id="ARBA00012513"/>
    </source>
</evidence>
<dbReference type="PROSITE" id="PS00108">
    <property type="entry name" value="PROTEIN_KINASE_ST"/>
    <property type="match status" value="1"/>
</dbReference>
<dbReference type="EMBL" id="CP099428">
    <property type="protein sequence ID" value="USW58756.1"/>
    <property type="molecule type" value="Genomic_DNA"/>
</dbReference>
<evidence type="ECO:0000256" key="10">
    <source>
        <dbReference type="SAM" id="MobiDB-lite"/>
    </source>
</evidence>
<dbReference type="Pfam" id="PF00069">
    <property type="entry name" value="Pkinase"/>
    <property type="match status" value="1"/>
</dbReference>
<feature type="compositionally biased region" description="Polar residues" evidence="10">
    <location>
        <begin position="339"/>
        <end position="350"/>
    </location>
</feature>
<keyword evidence="3" id="KW-0808">Transferase</keyword>
<dbReference type="GO" id="GO:0005634">
    <property type="term" value="C:nucleus"/>
    <property type="evidence" value="ECO:0007669"/>
    <property type="project" value="TreeGrafter"/>
</dbReference>
<dbReference type="GO" id="GO:0005737">
    <property type="term" value="C:cytoplasm"/>
    <property type="evidence" value="ECO:0007669"/>
    <property type="project" value="TreeGrafter"/>
</dbReference>
<dbReference type="PROSITE" id="PS00107">
    <property type="entry name" value="PROTEIN_KINASE_ATP"/>
    <property type="match status" value="1"/>
</dbReference>
<evidence type="ECO:0000256" key="8">
    <source>
        <dbReference type="ARBA" id="ARBA00048679"/>
    </source>
</evidence>
<evidence type="ECO:0000256" key="7">
    <source>
        <dbReference type="ARBA" id="ARBA00047899"/>
    </source>
</evidence>
<evidence type="ECO:0000256" key="2">
    <source>
        <dbReference type="ARBA" id="ARBA00022527"/>
    </source>
</evidence>
<dbReference type="GO" id="GO:0004674">
    <property type="term" value="F:protein serine/threonine kinase activity"/>
    <property type="evidence" value="ECO:0007669"/>
    <property type="project" value="UniProtKB-KW"/>
</dbReference>
<feature type="region of interest" description="Disordered" evidence="10">
    <location>
        <begin position="339"/>
        <end position="409"/>
    </location>
</feature>
<dbReference type="AlphaFoldDB" id="A0A9Q9EPG8"/>
<gene>
    <name evidence="12" type="ORF">Slin15195_G120750</name>
</gene>
<keyword evidence="13" id="KW-1185">Reference proteome</keyword>
<evidence type="ECO:0000256" key="9">
    <source>
        <dbReference type="PROSITE-ProRule" id="PRU10141"/>
    </source>
</evidence>
<keyword evidence="2" id="KW-0723">Serine/threonine-protein kinase</keyword>
<dbReference type="InterPro" id="IPR000719">
    <property type="entry name" value="Prot_kinase_dom"/>
</dbReference>
<organism evidence="12 13">
    <name type="scientific">Septoria linicola</name>
    <dbReference type="NCBI Taxonomy" id="215465"/>
    <lineage>
        <taxon>Eukaryota</taxon>
        <taxon>Fungi</taxon>
        <taxon>Dikarya</taxon>
        <taxon>Ascomycota</taxon>
        <taxon>Pezizomycotina</taxon>
        <taxon>Dothideomycetes</taxon>
        <taxon>Dothideomycetidae</taxon>
        <taxon>Mycosphaerellales</taxon>
        <taxon>Mycosphaerellaceae</taxon>
        <taxon>Septoria</taxon>
    </lineage>
</organism>
<dbReference type="InterPro" id="IPR008271">
    <property type="entry name" value="Ser/Thr_kinase_AS"/>
</dbReference>
<evidence type="ECO:0000256" key="3">
    <source>
        <dbReference type="ARBA" id="ARBA00022679"/>
    </source>
</evidence>
<feature type="binding site" evidence="9">
    <location>
        <position position="49"/>
    </location>
    <ligand>
        <name>ATP</name>
        <dbReference type="ChEBI" id="CHEBI:30616"/>
    </ligand>
</feature>
<evidence type="ECO:0000256" key="4">
    <source>
        <dbReference type="ARBA" id="ARBA00022741"/>
    </source>
</evidence>
<sequence>MGGPPGSQAVPLPTNLPFRIVSKTIGSGAYASIRKAAPPHASGPVIAVKFINKDHAFRAGRLRPRQLQIELSLHAHVSPHHNIIRYIRHGEDAAWVWLALELAEGGDLFDKIEADSGVGEDVAHFYFTQLVSAIAWCHAKGVAHRDIKPENMLLSAEGDLKLADFGLATQFLELKTGKRKTCGMVCGSPPYIAPEIIEVGKVNQKRKSREEEGKVGYDPAGADVWSCAIVLFVLLVGNTPWDSPVMEDSYEYHEYVTTKGRTTDELWEGVPVEALSLVRGMLNVAPEGRFTLESVKKHPWFTRSNQHLNSKGRAKDPISLATQMMESLKVDFAAGVQSSQRRGAQKQAASQADAMDVDSRQEPSWARFASTQPETPIGDGSAFDWEAPPRLGAGNGVSASQPQTNHDRTAAVAAHTSIAARNGQFRPIDLHDLFSEDPSMSQFSATPTVPLTLTQAARQFKDIVPSHSLARFISILPYSQLLPMIMDALHRLNIPVAPPSAASLEGKEDVVSIWVKTLDANKMPIQGQVVVERIRVGGTASGVGAVEVLETRFLKLKGDPLGWRRLFKQVAVLCKDGIVGAGQQ</sequence>
<dbReference type="PANTHER" id="PTHR43895">
    <property type="entry name" value="CALCIUM/CALMODULIN-DEPENDENT PROTEIN KINASE KINASE-RELATED"/>
    <property type="match status" value="1"/>
</dbReference>
<comment type="catalytic activity">
    <reaction evidence="7">
        <text>L-threonyl-[protein] + ATP = O-phospho-L-threonyl-[protein] + ADP + H(+)</text>
        <dbReference type="Rhea" id="RHEA:46608"/>
        <dbReference type="Rhea" id="RHEA-COMP:11060"/>
        <dbReference type="Rhea" id="RHEA-COMP:11605"/>
        <dbReference type="ChEBI" id="CHEBI:15378"/>
        <dbReference type="ChEBI" id="CHEBI:30013"/>
        <dbReference type="ChEBI" id="CHEBI:30616"/>
        <dbReference type="ChEBI" id="CHEBI:61977"/>
        <dbReference type="ChEBI" id="CHEBI:456216"/>
        <dbReference type="EC" id="2.7.11.1"/>
    </reaction>
</comment>
<name>A0A9Q9EPG8_9PEZI</name>
<evidence type="ECO:0000259" key="11">
    <source>
        <dbReference type="PROSITE" id="PS50011"/>
    </source>
</evidence>
<keyword evidence="4 9" id="KW-0547">Nucleotide-binding</keyword>
<dbReference type="Gene3D" id="1.10.510.10">
    <property type="entry name" value="Transferase(Phosphotransferase) domain 1"/>
    <property type="match status" value="1"/>
</dbReference>
<dbReference type="InterPro" id="IPR011009">
    <property type="entry name" value="Kinase-like_dom_sf"/>
</dbReference>
<dbReference type="Proteomes" id="UP001056384">
    <property type="component" value="Chromosome 11"/>
</dbReference>
<evidence type="ECO:0000313" key="13">
    <source>
        <dbReference type="Proteomes" id="UP001056384"/>
    </source>
</evidence>
<keyword evidence="5 12" id="KW-0418">Kinase</keyword>
<dbReference type="SMART" id="SM00220">
    <property type="entry name" value="S_TKc"/>
    <property type="match status" value="1"/>
</dbReference>
<feature type="domain" description="Protein kinase" evidence="11">
    <location>
        <begin position="19"/>
        <end position="301"/>
    </location>
</feature>
<dbReference type="PANTHER" id="PTHR43895:SF32">
    <property type="entry name" value="SERINE_THREONINE-PROTEIN KINASE CHK1"/>
    <property type="match status" value="1"/>
</dbReference>
<dbReference type="GO" id="GO:0035861">
    <property type="term" value="C:site of double-strand break"/>
    <property type="evidence" value="ECO:0007669"/>
    <property type="project" value="TreeGrafter"/>
</dbReference>
<dbReference type="GO" id="GO:0005524">
    <property type="term" value="F:ATP binding"/>
    <property type="evidence" value="ECO:0007669"/>
    <property type="project" value="UniProtKB-UniRule"/>
</dbReference>
<protein>
    <recommendedName>
        <fullName evidence="1">non-specific serine/threonine protein kinase</fullName>
        <ecNumber evidence="1">2.7.11.1</ecNumber>
    </recommendedName>
</protein>
<dbReference type="GO" id="GO:0007095">
    <property type="term" value="P:mitotic G2 DNA damage checkpoint signaling"/>
    <property type="evidence" value="ECO:0007669"/>
    <property type="project" value="TreeGrafter"/>
</dbReference>
<dbReference type="InterPro" id="IPR017441">
    <property type="entry name" value="Protein_kinase_ATP_BS"/>
</dbReference>
<proteinExistence type="predicted"/>
<accession>A0A9Q9EPG8</accession>
<evidence type="ECO:0000256" key="6">
    <source>
        <dbReference type="ARBA" id="ARBA00022840"/>
    </source>
</evidence>
<evidence type="ECO:0000313" key="12">
    <source>
        <dbReference type="EMBL" id="USW58756.1"/>
    </source>
</evidence>
<dbReference type="SUPFAM" id="SSF56112">
    <property type="entry name" value="Protein kinase-like (PK-like)"/>
    <property type="match status" value="1"/>
</dbReference>
<evidence type="ECO:0000256" key="5">
    <source>
        <dbReference type="ARBA" id="ARBA00022777"/>
    </source>
</evidence>
<dbReference type="FunFam" id="1.10.510.10:FF:000692">
    <property type="entry name" value="Serine/threonine protein kinase, variant"/>
    <property type="match status" value="1"/>
</dbReference>
<dbReference type="PROSITE" id="PS50011">
    <property type="entry name" value="PROTEIN_KINASE_DOM"/>
    <property type="match status" value="1"/>
</dbReference>
<comment type="catalytic activity">
    <reaction evidence="8">
        <text>L-seryl-[protein] + ATP = O-phospho-L-seryl-[protein] + ADP + H(+)</text>
        <dbReference type="Rhea" id="RHEA:17989"/>
        <dbReference type="Rhea" id="RHEA-COMP:9863"/>
        <dbReference type="Rhea" id="RHEA-COMP:11604"/>
        <dbReference type="ChEBI" id="CHEBI:15378"/>
        <dbReference type="ChEBI" id="CHEBI:29999"/>
        <dbReference type="ChEBI" id="CHEBI:30616"/>
        <dbReference type="ChEBI" id="CHEBI:83421"/>
        <dbReference type="ChEBI" id="CHEBI:456216"/>
        <dbReference type="EC" id="2.7.11.1"/>
    </reaction>
</comment>